<dbReference type="PRINTS" id="PR01179">
    <property type="entry name" value="ODADCRBXLASE"/>
</dbReference>
<evidence type="ECO:0000259" key="6">
    <source>
        <dbReference type="Pfam" id="PF02784"/>
    </source>
</evidence>
<dbReference type="InterPro" id="IPR029066">
    <property type="entry name" value="PLP-binding_barrel"/>
</dbReference>
<protein>
    <submittedName>
        <fullName evidence="8">Ornithine decarboxylase-like</fullName>
    </submittedName>
</protein>
<comment type="similarity">
    <text evidence="2">Belongs to the Orn/Lys/Arg decarboxylase class-II family.</text>
</comment>
<organism evidence="7 8">
    <name type="scientific">Priapulus caudatus</name>
    <name type="common">Priapulid worm</name>
    <dbReference type="NCBI Taxonomy" id="37621"/>
    <lineage>
        <taxon>Eukaryota</taxon>
        <taxon>Metazoa</taxon>
        <taxon>Ecdysozoa</taxon>
        <taxon>Scalidophora</taxon>
        <taxon>Priapulida</taxon>
        <taxon>Priapulimorpha</taxon>
        <taxon>Priapulimorphida</taxon>
        <taxon>Priapulidae</taxon>
        <taxon>Priapulus</taxon>
    </lineage>
</organism>
<dbReference type="InterPro" id="IPR000183">
    <property type="entry name" value="Orn/DAP/Arg_de-COase"/>
</dbReference>
<keyword evidence="4" id="KW-0456">Lyase</keyword>
<feature type="compositionally biased region" description="Polar residues" evidence="5">
    <location>
        <begin position="125"/>
        <end position="140"/>
    </location>
</feature>
<evidence type="ECO:0000313" key="7">
    <source>
        <dbReference type="Proteomes" id="UP000695022"/>
    </source>
</evidence>
<feature type="region of interest" description="Disordered" evidence="5">
    <location>
        <begin position="1"/>
        <end position="20"/>
    </location>
</feature>
<dbReference type="Proteomes" id="UP000695022">
    <property type="component" value="Unplaced"/>
</dbReference>
<comment type="cofactor">
    <cofactor evidence="1">
        <name>pyridoxal 5'-phosphate</name>
        <dbReference type="ChEBI" id="CHEBI:597326"/>
    </cofactor>
</comment>
<dbReference type="PRINTS" id="PR01182">
    <property type="entry name" value="ORNDCRBXLASE"/>
</dbReference>
<dbReference type="PANTHER" id="PTHR11482">
    <property type="entry name" value="ARGININE/DIAMINOPIMELATE/ORNITHINE DECARBOXYLASE"/>
    <property type="match status" value="1"/>
</dbReference>
<dbReference type="GeneID" id="106817718"/>
<dbReference type="PANTHER" id="PTHR11482:SF6">
    <property type="entry name" value="ORNITHINE DECARBOXYLASE 1-RELATED"/>
    <property type="match status" value="1"/>
</dbReference>
<dbReference type="RefSeq" id="XP_014677893.1">
    <property type="nucleotide sequence ID" value="XM_014822407.1"/>
</dbReference>
<feature type="domain" description="Orn/DAP/Arg decarboxylase 2 N-terminal" evidence="6">
    <location>
        <begin position="169"/>
        <end position="382"/>
    </location>
</feature>
<feature type="region of interest" description="Disordered" evidence="5">
    <location>
        <begin position="419"/>
        <end position="442"/>
    </location>
</feature>
<keyword evidence="3" id="KW-0663">Pyridoxal phosphate</keyword>
<evidence type="ECO:0000256" key="3">
    <source>
        <dbReference type="ARBA" id="ARBA00022898"/>
    </source>
</evidence>
<dbReference type="Gene3D" id="3.20.20.10">
    <property type="entry name" value="Alanine racemase"/>
    <property type="match status" value="1"/>
</dbReference>
<evidence type="ECO:0000256" key="2">
    <source>
        <dbReference type="ARBA" id="ARBA00008872"/>
    </source>
</evidence>
<dbReference type="InterPro" id="IPR022644">
    <property type="entry name" value="De-COase2_N"/>
</dbReference>
<evidence type="ECO:0000313" key="8">
    <source>
        <dbReference type="RefSeq" id="XP_014677893.1"/>
    </source>
</evidence>
<feature type="compositionally biased region" description="Polar residues" evidence="5">
    <location>
        <begin position="433"/>
        <end position="442"/>
    </location>
</feature>
<dbReference type="InterPro" id="IPR002433">
    <property type="entry name" value="Orn_de-COase"/>
</dbReference>
<evidence type="ECO:0000256" key="4">
    <source>
        <dbReference type="ARBA" id="ARBA00023239"/>
    </source>
</evidence>
<dbReference type="Pfam" id="PF02784">
    <property type="entry name" value="Orn_Arg_deC_N"/>
    <property type="match status" value="1"/>
</dbReference>
<dbReference type="CDD" id="cd00622">
    <property type="entry name" value="PLPDE_III_ODC"/>
    <property type="match status" value="1"/>
</dbReference>
<reference evidence="8" key="1">
    <citation type="submission" date="2025-08" db="UniProtKB">
        <authorList>
            <consortium name="RefSeq"/>
        </authorList>
    </citation>
    <scope>IDENTIFICATION</scope>
</reference>
<evidence type="ECO:0000256" key="5">
    <source>
        <dbReference type="SAM" id="MobiDB-lite"/>
    </source>
</evidence>
<proteinExistence type="inferred from homology"/>
<sequence length="442" mass="49281">MDVIFPEHATHVNSPPPQYKGKHTKFHKVSQWQNTKFHKVQKISQGFTKEKHKVSQGSQGFTRFHKVSQRKNTKFHKFHKVHKVSQGFTKAIHKVSQGSQGFTRFHNGKTQSFTRFHKVYKASKRQSGTFRVPAQQQQGPRSMGRREEGEEPYVCQSSSRHTSPQHERAVKCNATPSVLRLLADLGSSFDCASKQEISSVLSHGVCPDRIVFAHPCKMASHVTYAAERHVAMMTFDNELELVKVKRLYPAARLILRIACDDRGALYKVNCQYGASLHDTRHLLTVARQLNLDVIGVSFHVGSGCPEVDAWSVAISNAKRVFEEGAEIGFSFSLLDIGGGFPGETTTRIPFDDICDAVSSALEEHFPADSRVRVIAEPGRYMVGSALTLVVNVIAKRTVFRGNDGTVRVVASNRRWKTRVKESAVPASGDPRAQDSTASWPTS</sequence>
<gene>
    <name evidence="8" type="primary">LOC106817718</name>
</gene>
<keyword evidence="7" id="KW-1185">Reference proteome</keyword>
<dbReference type="SUPFAM" id="SSF51419">
    <property type="entry name" value="PLP-binding barrel"/>
    <property type="match status" value="1"/>
</dbReference>
<evidence type="ECO:0000256" key="1">
    <source>
        <dbReference type="ARBA" id="ARBA00001933"/>
    </source>
</evidence>
<name>A0ABM1F0C2_PRICU</name>
<accession>A0ABM1F0C2</accession>
<feature type="region of interest" description="Disordered" evidence="5">
    <location>
        <begin position="125"/>
        <end position="167"/>
    </location>
</feature>